<dbReference type="RefSeq" id="WP_207671776.1">
    <property type="nucleotide sequence ID" value="NZ_JAFREM010000003.1"/>
</dbReference>
<reference evidence="1 2" key="1">
    <citation type="submission" date="2021-03" db="EMBL/GenBank/DDBJ databases">
        <title>Enterococcal diversity collection.</title>
        <authorList>
            <person name="Gilmore M.S."/>
            <person name="Schwartzman J."/>
            <person name="Van Tyne D."/>
            <person name="Martin M."/>
            <person name="Earl A.M."/>
            <person name="Manson A.L."/>
            <person name="Straub T."/>
            <person name="Salamzade R."/>
            <person name="Saavedra J."/>
            <person name="Lebreton F."/>
            <person name="Prichula J."/>
            <person name="Schaufler K."/>
            <person name="Gaca A."/>
            <person name="Sgardioli B."/>
            <person name="Wagenaar J."/>
            <person name="Strong T."/>
        </authorList>
    </citation>
    <scope>NUCLEOTIDE SEQUENCE [LARGE SCALE GENOMIC DNA]</scope>
    <source>
        <strain evidence="1 2">669A</strain>
    </source>
</reference>
<dbReference type="Proteomes" id="UP000664601">
    <property type="component" value="Unassembled WGS sequence"/>
</dbReference>
<protein>
    <submittedName>
        <fullName evidence="1">DUF2922 family protein</fullName>
    </submittedName>
</protein>
<name>A0ABS3L5E7_9ENTE</name>
<evidence type="ECO:0000313" key="2">
    <source>
        <dbReference type="Proteomes" id="UP000664601"/>
    </source>
</evidence>
<dbReference type="InterPro" id="IPR021321">
    <property type="entry name" value="DUF2922"/>
</dbReference>
<dbReference type="Pfam" id="PF11148">
    <property type="entry name" value="DUF2922"/>
    <property type="match status" value="1"/>
</dbReference>
<accession>A0ABS3L5E7</accession>
<dbReference type="EMBL" id="JAFREM010000003">
    <property type="protein sequence ID" value="MBO1304832.1"/>
    <property type="molecule type" value="Genomic_DNA"/>
</dbReference>
<sequence length="72" mass="8438">MPETKLVVRFRNEQEKMHTWSYTKPNTNKTPAEIKAAMEELTELHLFKQHGIRLFASVVSAEFVTVQETELF</sequence>
<comment type="caution">
    <text evidence="1">The sequence shown here is derived from an EMBL/GenBank/DDBJ whole genome shotgun (WGS) entry which is preliminary data.</text>
</comment>
<gene>
    <name evidence="1" type="ORF">JZO70_01565</name>
</gene>
<keyword evidence="2" id="KW-1185">Reference proteome</keyword>
<proteinExistence type="predicted"/>
<organism evidence="1 2">
    <name type="scientific">Candidatus Enterococcus moelleringii</name>
    <dbReference type="NCBI Taxonomy" id="2815325"/>
    <lineage>
        <taxon>Bacteria</taxon>
        <taxon>Bacillati</taxon>
        <taxon>Bacillota</taxon>
        <taxon>Bacilli</taxon>
        <taxon>Lactobacillales</taxon>
        <taxon>Enterococcaceae</taxon>
        <taxon>Enterococcus</taxon>
    </lineage>
</organism>
<evidence type="ECO:0000313" key="1">
    <source>
        <dbReference type="EMBL" id="MBO1304832.1"/>
    </source>
</evidence>